<evidence type="ECO:0000259" key="1">
    <source>
        <dbReference type="Pfam" id="PF13439"/>
    </source>
</evidence>
<proteinExistence type="predicted"/>
<dbReference type="SUPFAM" id="SSF53756">
    <property type="entry name" value="UDP-Glycosyltransferase/glycogen phosphorylase"/>
    <property type="match status" value="1"/>
</dbReference>
<reference evidence="2" key="1">
    <citation type="submission" date="2020-10" db="EMBL/GenBank/DDBJ databases">
        <authorList>
            <person name="Gilroy R."/>
        </authorList>
    </citation>
    <scope>NUCLEOTIDE SEQUENCE</scope>
    <source>
        <strain evidence="2">2478</strain>
    </source>
</reference>
<name>A0A9D9IRF6_9BACT</name>
<evidence type="ECO:0000313" key="3">
    <source>
        <dbReference type="Proteomes" id="UP000823771"/>
    </source>
</evidence>
<accession>A0A9D9IRF6</accession>
<dbReference type="Proteomes" id="UP000823771">
    <property type="component" value="Unassembled WGS sequence"/>
</dbReference>
<reference evidence="2" key="2">
    <citation type="journal article" date="2021" name="PeerJ">
        <title>Extensive microbial diversity within the chicken gut microbiome revealed by metagenomics and culture.</title>
        <authorList>
            <person name="Gilroy R."/>
            <person name="Ravi A."/>
            <person name="Getino M."/>
            <person name="Pursley I."/>
            <person name="Horton D.L."/>
            <person name="Alikhan N.F."/>
            <person name="Baker D."/>
            <person name="Gharbi K."/>
            <person name="Hall N."/>
            <person name="Watson M."/>
            <person name="Adriaenssens E.M."/>
            <person name="Foster-Nyarko E."/>
            <person name="Jarju S."/>
            <person name="Secka A."/>
            <person name="Antonio M."/>
            <person name="Oren A."/>
            <person name="Chaudhuri R.R."/>
            <person name="La Ragione R."/>
            <person name="Hildebrand F."/>
            <person name="Pallen M.J."/>
        </authorList>
    </citation>
    <scope>NUCLEOTIDE SEQUENCE</scope>
    <source>
        <strain evidence="2">2478</strain>
    </source>
</reference>
<dbReference type="EMBL" id="JADILZ010000012">
    <property type="protein sequence ID" value="MBO8477443.1"/>
    <property type="molecule type" value="Genomic_DNA"/>
</dbReference>
<organism evidence="2 3">
    <name type="scientific">Candidatus Cryptobacteroides excrementipullorum</name>
    <dbReference type="NCBI Taxonomy" id="2840761"/>
    <lineage>
        <taxon>Bacteria</taxon>
        <taxon>Pseudomonadati</taxon>
        <taxon>Bacteroidota</taxon>
        <taxon>Bacteroidia</taxon>
        <taxon>Bacteroidales</taxon>
        <taxon>Candidatus Cryptobacteroides</taxon>
    </lineage>
</organism>
<dbReference type="InterPro" id="IPR028098">
    <property type="entry name" value="Glyco_trans_4-like_N"/>
</dbReference>
<dbReference type="GO" id="GO:0016757">
    <property type="term" value="F:glycosyltransferase activity"/>
    <property type="evidence" value="ECO:0007669"/>
    <property type="project" value="UniProtKB-ARBA"/>
</dbReference>
<feature type="domain" description="Glycosyltransferase subfamily 4-like N-terminal" evidence="1">
    <location>
        <begin position="69"/>
        <end position="176"/>
    </location>
</feature>
<dbReference type="Pfam" id="PF13439">
    <property type="entry name" value="Glyco_transf_4"/>
    <property type="match status" value="1"/>
</dbReference>
<gene>
    <name evidence="2" type="ORF">IAB80_00850</name>
</gene>
<dbReference type="AlphaFoldDB" id="A0A9D9IRF6"/>
<comment type="caution">
    <text evidence="2">The sequence shown here is derived from an EMBL/GenBank/DDBJ whole genome shotgun (WGS) entry which is preliminary data.</text>
</comment>
<protein>
    <submittedName>
        <fullName evidence="2">Glycosyltransferase</fullName>
    </submittedName>
</protein>
<dbReference type="Gene3D" id="3.40.50.2000">
    <property type="entry name" value="Glycogen Phosphorylase B"/>
    <property type="match status" value="1"/>
</dbReference>
<evidence type="ECO:0000313" key="2">
    <source>
        <dbReference type="EMBL" id="MBO8477443.1"/>
    </source>
</evidence>
<sequence length="204" mass="22632">MTIAFDGRKAACDTAESGRAARMAIMAVARRCPECRIHIYVSRKKDYPLLGELLALDNVVLCYPEHSVLRFCPFLWRRHGIAAELRHRMPDIYHGLDGELPEGVSGIPGLACAVTVSDLVFLSSPYGFSWFQRHRNNILVRRACLSSSRIFAPSQAVAADIVKYYFIPKGKITVLPVLSGTGGTGIEPLGDRLAAVYEEIRQVR</sequence>